<evidence type="ECO:0000313" key="3">
    <source>
        <dbReference type="Proteomes" id="UP000315908"/>
    </source>
</evidence>
<feature type="transmembrane region" description="Helical" evidence="1">
    <location>
        <begin position="38"/>
        <end position="62"/>
    </location>
</feature>
<accession>A0A562MQV3</accession>
<dbReference type="Pfam" id="PF10269">
    <property type="entry name" value="Tmemb_185A"/>
    <property type="match status" value="1"/>
</dbReference>
<organism evidence="2 3">
    <name type="scientific">Sphingobacterium siyangense</name>
    <dbReference type="NCBI Taxonomy" id="459529"/>
    <lineage>
        <taxon>Bacteria</taxon>
        <taxon>Pseudomonadati</taxon>
        <taxon>Bacteroidota</taxon>
        <taxon>Sphingobacteriia</taxon>
        <taxon>Sphingobacteriales</taxon>
        <taxon>Sphingobacteriaceae</taxon>
        <taxon>Sphingobacterium</taxon>
    </lineage>
</organism>
<name>A0A562MQV3_9SPHI</name>
<proteinExistence type="predicted"/>
<dbReference type="AlphaFoldDB" id="A0A562MQV3"/>
<dbReference type="Proteomes" id="UP000315908">
    <property type="component" value="Unassembled WGS sequence"/>
</dbReference>
<evidence type="ECO:0000313" key="2">
    <source>
        <dbReference type="EMBL" id="TWI22168.1"/>
    </source>
</evidence>
<feature type="transmembrane region" description="Helical" evidence="1">
    <location>
        <begin position="12"/>
        <end position="32"/>
    </location>
</feature>
<comment type="caution">
    <text evidence="2">The sequence shown here is derived from an EMBL/GenBank/DDBJ whole genome shotgun (WGS) entry which is preliminary data.</text>
</comment>
<evidence type="ECO:0000256" key="1">
    <source>
        <dbReference type="SAM" id="Phobius"/>
    </source>
</evidence>
<protein>
    <submittedName>
        <fullName evidence="2">Transmembrane Fragile-X-F protein</fullName>
    </submittedName>
</protein>
<keyword evidence="1" id="KW-0472">Membrane</keyword>
<dbReference type="EMBL" id="VLKR01000006">
    <property type="protein sequence ID" value="TWI22168.1"/>
    <property type="molecule type" value="Genomic_DNA"/>
</dbReference>
<keyword evidence="1 2" id="KW-0812">Transmembrane</keyword>
<gene>
    <name evidence="2" type="ORF">IQ31_01573</name>
</gene>
<keyword evidence="1" id="KW-1133">Transmembrane helix</keyword>
<sequence length="72" mass="8232">MQVMSTNNNSNGGSIGLSGLLAIVFIVLKLIGKIDWSWWWVLAPIWFPGAMLIIGFLIYCIVREIRIKKLRR</sequence>
<dbReference type="InterPro" id="IPR019396">
    <property type="entry name" value="TM_Fragile-X-F-assoc"/>
</dbReference>
<reference evidence="2 3" key="1">
    <citation type="journal article" date="2015" name="Stand. Genomic Sci.">
        <title>Genomic Encyclopedia of Bacterial and Archaeal Type Strains, Phase III: the genomes of soil and plant-associated and newly described type strains.</title>
        <authorList>
            <person name="Whitman W.B."/>
            <person name="Woyke T."/>
            <person name="Klenk H.P."/>
            <person name="Zhou Y."/>
            <person name="Lilburn T.G."/>
            <person name="Beck B.J."/>
            <person name="De Vos P."/>
            <person name="Vandamme P."/>
            <person name="Eisen J.A."/>
            <person name="Garrity G."/>
            <person name="Hugenholtz P."/>
            <person name="Kyrpides N.C."/>
        </authorList>
    </citation>
    <scope>NUCLEOTIDE SEQUENCE [LARGE SCALE GENOMIC DNA]</scope>
    <source>
        <strain evidence="2 3">CGMCC 1.6855</strain>
    </source>
</reference>